<dbReference type="CDD" id="cd01072">
    <property type="entry name" value="PBP2_SMa0082_like"/>
    <property type="match status" value="1"/>
</dbReference>
<dbReference type="SMART" id="SM00079">
    <property type="entry name" value="PBPe"/>
    <property type="match status" value="1"/>
</dbReference>
<dbReference type="EMBL" id="JACTNF010000008">
    <property type="protein sequence ID" value="MBO1074890.1"/>
    <property type="molecule type" value="Genomic_DNA"/>
</dbReference>
<feature type="domain" description="Ionotropic glutamate receptor C-terminal" evidence="4">
    <location>
        <begin position="45"/>
        <end position="262"/>
    </location>
</feature>
<dbReference type="InterPro" id="IPR006311">
    <property type="entry name" value="TAT_signal"/>
</dbReference>
<dbReference type="SMART" id="SM00062">
    <property type="entry name" value="PBPb"/>
    <property type="match status" value="1"/>
</dbReference>
<gene>
    <name evidence="5" type="ORF">IAI60_09750</name>
</gene>
<feature type="chain" id="PRO_5047408024" evidence="2">
    <location>
        <begin position="33"/>
        <end position="276"/>
    </location>
</feature>
<accession>A0ABS3KBP0</accession>
<dbReference type="Proteomes" id="UP001518990">
    <property type="component" value="Unassembled WGS sequence"/>
</dbReference>
<comment type="caution">
    <text evidence="5">The sequence shown here is derived from an EMBL/GenBank/DDBJ whole genome shotgun (WGS) entry which is preliminary data.</text>
</comment>
<dbReference type="InterPro" id="IPR001320">
    <property type="entry name" value="Iontro_rcpt_C"/>
</dbReference>
<dbReference type="Pfam" id="PF00497">
    <property type="entry name" value="SBP_bac_3"/>
    <property type="match status" value="1"/>
</dbReference>
<dbReference type="PROSITE" id="PS51318">
    <property type="entry name" value="TAT"/>
    <property type="match status" value="1"/>
</dbReference>
<evidence type="ECO:0000256" key="1">
    <source>
        <dbReference type="ARBA" id="ARBA00022729"/>
    </source>
</evidence>
<proteinExistence type="predicted"/>
<dbReference type="Gene3D" id="3.40.190.10">
    <property type="entry name" value="Periplasmic binding protein-like II"/>
    <property type="match status" value="2"/>
</dbReference>
<keyword evidence="6" id="KW-1185">Reference proteome</keyword>
<evidence type="ECO:0000313" key="6">
    <source>
        <dbReference type="Proteomes" id="UP001518990"/>
    </source>
</evidence>
<feature type="domain" description="Solute-binding protein family 3/N-terminal" evidence="3">
    <location>
        <begin position="43"/>
        <end position="263"/>
    </location>
</feature>
<reference evidence="5 6" key="1">
    <citation type="submission" date="2020-09" db="EMBL/GenBank/DDBJ databases">
        <title>Roseomonas.</title>
        <authorList>
            <person name="Zhu W."/>
        </authorList>
    </citation>
    <scope>NUCLEOTIDE SEQUENCE [LARGE SCALE GENOMIC DNA]</scope>
    <source>
        <strain evidence="5 6">1311</strain>
    </source>
</reference>
<protein>
    <submittedName>
        <fullName evidence="5">Transporter substrate-binding domain-containing protein</fullName>
    </submittedName>
</protein>
<feature type="signal peptide" evidence="2">
    <location>
        <begin position="1"/>
        <end position="32"/>
    </location>
</feature>
<evidence type="ECO:0000313" key="5">
    <source>
        <dbReference type="EMBL" id="MBO1074890.1"/>
    </source>
</evidence>
<evidence type="ECO:0000256" key="2">
    <source>
        <dbReference type="SAM" id="SignalP"/>
    </source>
</evidence>
<dbReference type="SUPFAM" id="SSF53850">
    <property type="entry name" value="Periplasmic binding protein-like II"/>
    <property type="match status" value="1"/>
</dbReference>
<dbReference type="PANTHER" id="PTHR35936:SF17">
    <property type="entry name" value="ARGININE-BINDING EXTRACELLULAR PROTEIN ARTP"/>
    <property type="match status" value="1"/>
</dbReference>
<sequence length="276" mass="29546">MTAYPIGRRALGALAIGASAAMLPGLTRPAAAATPDEIKKAGKISIGILTDYPPFGGIDENQKPAGYDADVSALLAKALGVQLQLVPVTGPNRIPFLLTNKVDMLVATFGITEERSKQVLFSNPYSAFTTYILAPKSTKISGPDDLKGVRVGVARASTQDSAVMAVAPKEIRIMRFDDDATTTQSIISGQVQAIGASSTVLAQLTTNYPKLEIEPKFTLRAQANGMAFRKQDAALRDWCNSFIAELVQNGELDRIHQRWFKTPMEPLPPMPAFAAG</sequence>
<keyword evidence="1 2" id="KW-0732">Signal</keyword>
<dbReference type="PANTHER" id="PTHR35936">
    <property type="entry name" value="MEMBRANE-BOUND LYTIC MUREIN TRANSGLYCOSYLASE F"/>
    <property type="match status" value="1"/>
</dbReference>
<name>A0ABS3KBP0_9PROT</name>
<organism evidence="5 6">
    <name type="scientific">Roseomonas marmotae</name>
    <dbReference type="NCBI Taxonomy" id="2768161"/>
    <lineage>
        <taxon>Bacteria</taxon>
        <taxon>Pseudomonadati</taxon>
        <taxon>Pseudomonadota</taxon>
        <taxon>Alphaproteobacteria</taxon>
        <taxon>Acetobacterales</taxon>
        <taxon>Roseomonadaceae</taxon>
        <taxon>Roseomonas</taxon>
    </lineage>
</organism>
<evidence type="ECO:0000259" key="4">
    <source>
        <dbReference type="SMART" id="SM00079"/>
    </source>
</evidence>
<evidence type="ECO:0000259" key="3">
    <source>
        <dbReference type="SMART" id="SM00062"/>
    </source>
</evidence>
<dbReference type="InterPro" id="IPR001638">
    <property type="entry name" value="Solute-binding_3/MltF_N"/>
</dbReference>
<dbReference type="RefSeq" id="WP_207446738.1">
    <property type="nucleotide sequence ID" value="NZ_CP061091.1"/>
</dbReference>